<feature type="domain" description="DUF4143" evidence="2">
    <location>
        <begin position="220"/>
        <end position="383"/>
    </location>
</feature>
<sequence length="437" mass="50487">MRRMTLDNLRDWKRKANRKPLIIRGARQVGKTWLMRKFAEAEYKNFVYINFEDNVQLKSLFKEDFDITRMLLAIQVATGVRPYPDKTLIIFDEIQEAERAITSLKYFCENAPQYHIVAAGSLLGIALHQNVSFPVGKVEFLDLYPLSFNEFLLALGEDALVDLLKQKQWQLITTFKSKYIELLKQYYYVGGMPEAVANFAANKDFKQVRQIQQQILSSYEQDFSKHASTEFVPRIRMVWNSVPAQLAKENKKFVYGLIKRGARAKEFELALAWLMDCGLVHRINQVNKPALPLKAYEDFGGFKLFLVDVGLLTAMAGLDVKTLLDGNMIFEEFKGALTEQYVLQQLIIDDSLLIYYWSSDNSSAEIDLLTQYRNELVPIEVKAAENLQAKSLKAFVEKNKPRIAIRTSMSDFREETWLTNLPLYAIDELTGYIETKR</sequence>
<evidence type="ECO:0000313" key="3">
    <source>
        <dbReference type="EMBL" id="KAA6336563.1"/>
    </source>
</evidence>
<accession>A0A5J4RUB9</accession>
<name>A0A5J4RUB9_9ZZZZ</name>
<reference evidence="3" key="1">
    <citation type="submission" date="2019-03" db="EMBL/GenBank/DDBJ databases">
        <title>Single cell metagenomics reveals metabolic interactions within the superorganism composed of flagellate Streblomastix strix and complex community of Bacteroidetes bacteria on its surface.</title>
        <authorList>
            <person name="Treitli S.C."/>
            <person name="Kolisko M."/>
            <person name="Husnik F."/>
            <person name="Keeling P."/>
            <person name="Hampl V."/>
        </authorList>
    </citation>
    <scope>NUCLEOTIDE SEQUENCE</scope>
    <source>
        <strain evidence="3">STM</strain>
    </source>
</reference>
<dbReference type="InterPro" id="IPR025420">
    <property type="entry name" value="DUF4143"/>
</dbReference>
<dbReference type="SUPFAM" id="SSF52540">
    <property type="entry name" value="P-loop containing nucleoside triphosphate hydrolases"/>
    <property type="match status" value="1"/>
</dbReference>
<organism evidence="3">
    <name type="scientific">termite gut metagenome</name>
    <dbReference type="NCBI Taxonomy" id="433724"/>
    <lineage>
        <taxon>unclassified sequences</taxon>
        <taxon>metagenomes</taxon>
        <taxon>organismal metagenomes</taxon>
    </lineage>
</organism>
<dbReference type="AlphaFoldDB" id="A0A5J4RUB9"/>
<evidence type="ECO:0008006" key="4">
    <source>
        <dbReference type="Google" id="ProtNLM"/>
    </source>
</evidence>
<dbReference type="EMBL" id="SNRY01000780">
    <property type="protein sequence ID" value="KAA6336563.1"/>
    <property type="molecule type" value="Genomic_DNA"/>
</dbReference>
<dbReference type="PANTHER" id="PTHR33295:SF7">
    <property type="entry name" value="ATPASE"/>
    <property type="match status" value="1"/>
</dbReference>
<comment type="caution">
    <text evidence="3">The sequence shown here is derived from an EMBL/GenBank/DDBJ whole genome shotgun (WGS) entry which is preliminary data.</text>
</comment>
<evidence type="ECO:0000259" key="2">
    <source>
        <dbReference type="Pfam" id="PF13635"/>
    </source>
</evidence>
<protein>
    <recommendedName>
        <fullName evidence="4">ATPase</fullName>
    </recommendedName>
</protein>
<feature type="domain" description="AAA" evidence="1">
    <location>
        <begin position="17"/>
        <end position="152"/>
    </location>
</feature>
<dbReference type="Pfam" id="PF13173">
    <property type="entry name" value="AAA_14"/>
    <property type="match status" value="1"/>
</dbReference>
<dbReference type="InterPro" id="IPR041682">
    <property type="entry name" value="AAA_14"/>
</dbReference>
<dbReference type="InterPro" id="IPR027417">
    <property type="entry name" value="P-loop_NTPase"/>
</dbReference>
<dbReference type="Gene3D" id="3.40.50.300">
    <property type="entry name" value="P-loop containing nucleotide triphosphate hydrolases"/>
    <property type="match status" value="1"/>
</dbReference>
<dbReference type="Pfam" id="PF13635">
    <property type="entry name" value="DUF4143"/>
    <property type="match status" value="1"/>
</dbReference>
<evidence type="ECO:0000259" key="1">
    <source>
        <dbReference type="Pfam" id="PF13173"/>
    </source>
</evidence>
<proteinExistence type="predicted"/>
<dbReference type="PANTHER" id="PTHR33295">
    <property type="entry name" value="ATPASE"/>
    <property type="match status" value="1"/>
</dbReference>
<gene>
    <name evidence="3" type="ORF">EZS27_015284</name>
</gene>